<comment type="caution">
    <text evidence="1">The sequence shown here is derived from an EMBL/GenBank/DDBJ whole genome shotgun (WGS) entry which is preliminary data.</text>
</comment>
<evidence type="ECO:0000313" key="1">
    <source>
        <dbReference type="EMBL" id="MDA2812983.1"/>
    </source>
</evidence>
<protein>
    <submittedName>
        <fullName evidence="1">TcmI family type II polyketide cyclase</fullName>
    </submittedName>
</protein>
<dbReference type="Gene3D" id="3.30.70.1090">
    <property type="entry name" value="Dimeric alpha+beta barrel"/>
    <property type="match status" value="1"/>
</dbReference>
<sequence>MAFRALMVRNMRTADADQVAAAFAEHDRSGFPERLGLRARTLFHYHGLYAHLLEADSDILPAVHGLREDPAFTEVDRRVAEYLTPYDPERPSMLEARAEPFYVWEPGLR</sequence>
<dbReference type="InterPro" id="IPR011008">
    <property type="entry name" value="Dimeric_a/b-barrel"/>
</dbReference>
<evidence type="ECO:0000313" key="2">
    <source>
        <dbReference type="Proteomes" id="UP001527866"/>
    </source>
</evidence>
<keyword evidence="2" id="KW-1185">Reference proteome</keyword>
<organism evidence="1 2">
    <name type="scientific">Nocardiopsis endophytica</name>
    <dbReference type="NCBI Taxonomy" id="3018445"/>
    <lineage>
        <taxon>Bacteria</taxon>
        <taxon>Bacillati</taxon>
        <taxon>Actinomycetota</taxon>
        <taxon>Actinomycetes</taxon>
        <taxon>Streptosporangiales</taxon>
        <taxon>Nocardiopsidaceae</taxon>
        <taxon>Nocardiopsis</taxon>
    </lineage>
</organism>
<dbReference type="EMBL" id="JAQFWQ010000064">
    <property type="protein sequence ID" value="MDA2812983.1"/>
    <property type="molecule type" value="Genomic_DNA"/>
</dbReference>
<reference evidence="1 2" key="1">
    <citation type="submission" date="2023-01" db="EMBL/GenBank/DDBJ databases">
        <title>Draft genome sequence of Nocardiopsis sp. RSe5-2 isolated from halophytes.</title>
        <authorList>
            <person name="Duangmal K."/>
            <person name="Chantavorakit T."/>
        </authorList>
    </citation>
    <scope>NUCLEOTIDE SEQUENCE [LARGE SCALE GENOMIC DNA]</scope>
    <source>
        <strain evidence="1 2">RSe5-2</strain>
    </source>
</reference>
<dbReference type="SUPFAM" id="SSF54909">
    <property type="entry name" value="Dimeric alpha+beta barrel"/>
    <property type="match status" value="1"/>
</dbReference>
<dbReference type="RefSeq" id="WP_270687749.1">
    <property type="nucleotide sequence ID" value="NZ_JAQFWQ010000064.1"/>
</dbReference>
<dbReference type="Pfam" id="PF04673">
    <property type="entry name" value="Cyclase_polyket"/>
    <property type="match status" value="1"/>
</dbReference>
<gene>
    <name evidence="1" type="ORF">O4J56_20225</name>
</gene>
<accession>A0ABT4U7Q5</accession>
<dbReference type="InterPro" id="IPR006765">
    <property type="entry name" value="Polyketide_synth_cyclase"/>
</dbReference>
<proteinExistence type="predicted"/>
<dbReference type="Proteomes" id="UP001527866">
    <property type="component" value="Unassembled WGS sequence"/>
</dbReference>
<name>A0ABT4U7Q5_9ACTN</name>
<dbReference type="InterPro" id="IPR038474">
    <property type="entry name" value="Polyketide_synth_cyclase_sf"/>
</dbReference>